<evidence type="ECO:0000313" key="3">
    <source>
        <dbReference type="EMBL" id="KAH9826526.1"/>
    </source>
</evidence>
<comment type="caution">
    <text evidence="3">The sequence shown here is derived from an EMBL/GenBank/DDBJ whole genome shotgun (WGS) entry which is preliminary data.</text>
</comment>
<feature type="compositionally biased region" description="Polar residues" evidence="1">
    <location>
        <begin position="1"/>
        <end position="20"/>
    </location>
</feature>
<dbReference type="Proteomes" id="UP001138500">
    <property type="component" value="Unassembled WGS sequence"/>
</dbReference>
<organism evidence="3 4">
    <name type="scientific">Teratosphaeria destructans</name>
    <dbReference type="NCBI Taxonomy" id="418781"/>
    <lineage>
        <taxon>Eukaryota</taxon>
        <taxon>Fungi</taxon>
        <taxon>Dikarya</taxon>
        <taxon>Ascomycota</taxon>
        <taxon>Pezizomycotina</taxon>
        <taxon>Dothideomycetes</taxon>
        <taxon>Dothideomycetidae</taxon>
        <taxon>Mycosphaerellales</taxon>
        <taxon>Teratosphaeriaceae</taxon>
        <taxon>Teratosphaeria</taxon>
    </lineage>
</organism>
<keyword evidence="2" id="KW-0472">Membrane</keyword>
<reference evidence="3 4" key="1">
    <citation type="journal article" date="2018" name="IMA Fungus">
        <title>IMA Genome-F 10: Nine draft genome sequences of Claviceps purpurea s.lat., including C. arundinis, C. humidiphila, and C. cf. spartinae, pseudomolecules for the pitch canker pathogen Fusarium circinatum, draft genome of Davidsoniella eucalypti, Grosmannia galeiformis, Quambalaria eucalypti, and Teratosphaeria destructans.</title>
        <authorList>
            <person name="Wingfield B.D."/>
            <person name="Liu M."/>
            <person name="Nguyen H.D."/>
            <person name="Lane F.A."/>
            <person name="Morgan S.W."/>
            <person name="De Vos L."/>
            <person name="Wilken P.M."/>
            <person name="Duong T.A."/>
            <person name="Aylward J."/>
            <person name="Coetzee M.P."/>
            <person name="Dadej K."/>
            <person name="De Beer Z.W."/>
            <person name="Findlay W."/>
            <person name="Havenga M."/>
            <person name="Kolarik M."/>
            <person name="Menzies J.G."/>
            <person name="Naidoo K."/>
            <person name="Pochopski O."/>
            <person name="Shoukouhi P."/>
            <person name="Santana Q.C."/>
            <person name="Seifert K.A."/>
            <person name="Soal N."/>
            <person name="Steenkamp E.T."/>
            <person name="Tatham C.T."/>
            <person name="van der Nest M.A."/>
            <person name="Wingfield M.J."/>
        </authorList>
    </citation>
    <scope>NUCLEOTIDE SEQUENCE [LARGE SCALE GENOMIC DNA]</scope>
    <source>
        <strain evidence="3">CMW44962</strain>
    </source>
</reference>
<feature type="transmembrane region" description="Helical" evidence="2">
    <location>
        <begin position="105"/>
        <end position="125"/>
    </location>
</feature>
<evidence type="ECO:0000256" key="1">
    <source>
        <dbReference type="SAM" id="MobiDB-lite"/>
    </source>
</evidence>
<name>A0A9W7SQ45_9PEZI</name>
<gene>
    <name evidence="3" type="ORF">Tdes44962_MAKER00490</name>
</gene>
<reference evidence="3 4" key="2">
    <citation type="journal article" date="2021" name="Curr. Genet.">
        <title>Genetic response to nitrogen starvation in the aggressive Eucalyptus foliar pathogen Teratosphaeria destructans.</title>
        <authorList>
            <person name="Havenga M."/>
            <person name="Wingfield B.D."/>
            <person name="Wingfield M.J."/>
            <person name="Dreyer L.L."/>
            <person name="Roets F."/>
            <person name="Aylward J."/>
        </authorList>
    </citation>
    <scope>NUCLEOTIDE SEQUENCE [LARGE SCALE GENOMIC DNA]</scope>
    <source>
        <strain evidence="3">CMW44962</strain>
    </source>
</reference>
<dbReference type="AlphaFoldDB" id="A0A9W7SQ45"/>
<evidence type="ECO:0000313" key="4">
    <source>
        <dbReference type="Proteomes" id="UP001138500"/>
    </source>
</evidence>
<feature type="region of interest" description="Disordered" evidence="1">
    <location>
        <begin position="1"/>
        <end position="55"/>
    </location>
</feature>
<accession>A0A9W7SQ45</accession>
<keyword evidence="2" id="KW-1133">Transmembrane helix</keyword>
<evidence type="ECO:0000256" key="2">
    <source>
        <dbReference type="SAM" id="Phobius"/>
    </source>
</evidence>
<protein>
    <submittedName>
        <fullName evidence="3">Uncharacterized protein</fullName>
    </submittedName>
</protein>
<keyword evidence="2" id="KW-0812">Transmembrane</keyword>
<proteinExistence type="predicted"/>
<sequence length="150" mass="16683">MTFNFSNHAPNTSAAFSPTHSDPPILTHRTTPSPSPPPAGHNIHIFSRPHPHPTTADELTHLRASRARITSQLERATNLNREMRLRCAVPASTTPKPEDREKHRCLVVASVVLMLVLLCSVFWLVERMASPAALYARRRGCAWFGLEGDC</sequence>
<dbReference type="EMBL" id="RIBY02001978">
    <property type="protein sequence ID" value="KAH9826526.1"/>
    <property type="molecule type" value="Genomic_DNA"/>
</dbReference>
<keyword evidence="4" id="KW-1185">Reference proteome</keyword>